<feature type="transmembrane region" description="Helical" evidence="1">
    <location>
        <begin position="140"/>
        <end position="157"/>
    </location>
</feature>
<dbReference type="PANTHER" id="PTHR30590">
    <property type="entry name" value="INNER MEMBRANE PROTEIN"/>
    <property type="match status" value="1"/>
</dbReference>
<sequence length="427" mass="47274">MSDASATPAADDITADSEAVLAPVTVKERISSLDFIRGIAVMGILAANIIAFGQPLMATFDPGSFLSNDNDPDHWWWIAQFVLIDGKMRGLFSILFGAGLFLFLEKANERGSGTGLVIRRLAFLGMFGLLHFYFIWFGDILFLYAVSALVLLAFYTLKPFNQFVLGMLGFVISALIYTAMMGGLYLMANGNLLSPEEAAEMQREMASGMSVAQGMTDAILAGDYLGFVASNFTENLLTPISAVSQSLVETSSLMLIGMGLFRMGFFEGKFDRKKMVLWGWSGIIVGGALSYWVATWVISTDFDLLAAMAAYLGTSALPRLAMAMGLAALLVVYSPSWTGWLGQRISAAGRAAFTNYLGTSIVMLFVFHGWALGYYGDLGRPQLYIIVVIMWAVMLIWSKPWLDRYRYGPLEWLWRCLTYWKKFPLRR</sequence>
<dbReference type="PANTHER" id="PTHR30590:SF2">
    <property type="entry name" value="INNER MEMBRANE PROTEIN"/>
    <property type="match status" value="1"/>
</dbReference>
<dbReference type="Pfam" id="PF04235">
    <property type="entry name" value="DUF418"/>
    <property type="match status" value="1"/>
</dbReference>
<protein>
    <submittedName>
        <fullName evidence="3">DUF418 domain-containing protein</fullName>
    </submittedName>
</protein>
<feature type="domain" description="DUF418" evidence="2">
    <location>
        <begin position="260"/>
        <end position="421"/>
    </location>
</feature>
<proteinExistence type="predicted"/>
<keyword evidence="1" id="KW-0472">Membrane</keyword>
<comment type="caution">
    <text evidence="3">The sequence shown here is derived from an EMBL/GenBank/DDBJ whole genome shotgun (WGS) entry which is preliminary data.</text>
</comment>
<dbReference type="AlphaFoldDB" id="A0A9X1F2W9"/>
<evidence type="ECO:0000259" key="2">
    <source>
        <dbReference type="Pfam" id="PF04235"/>
    </source>
</evidence>
<evidence type="ECO:0000313" key="3">
    <source>
        <dbReference type="EMBL" id="MBV7259169.1"/>
    </source>
</evidence>
<keyword evidence="1" id="KW-1133">Transmembrane helix</keyword>
<dbReference type="InterPro" id="IPR052529">
    <property type="entry name" value="Bact_Transport_Assoc"/>
</dbReference>
<evidence type="ECO:0000256" key="1">
    <source>
        <dbReference type="SAM" id="Phobius"/>
    </source>
</evidence>
<keyword evidence="1" id="KW-0812">Transmembrane</keyword>
<keyword evidence="4" id="KW-1185">Reference proteome</keyword>
<feature type="transmembrane region" description="Helical" evidence="1">
    <location>
        <begin position="304"/>
        <end position="332"/>
    </location>
</feature>
<feature type="transmembrane region" description="Helical" evidence="1">
    <location>
        <begin position="164"/>
        <end position="188"/>
    </location>
</feature>
<feature type="transmembrane region" description="Helical" evidence="1">
    <location>
        <begin position="353"/>
        <end position="375"/>
    </location>
</feature>
<evidence type="ECO:0000313" key="4">
    <source>
        <dbReference type="Proteomes" id="UP001138681"/>
    </source>
</evidence>
<reference evidence="3" key="1">
    <citation type="submission" date="2021-04" db="EMBL/GenBank/DDBJ databases">
        <authorList>
            <person name="Pira H."/>
            <person name="Risdian C."/>
            <person name="Wink J."/>
        </authorList>
    </citation>
    <scope>NUCLEOTIDE SEQUENCE</scope>
    <source>
        <strain evidence="3">WH158</strain>
    </source>
</reference>
<feature type="transmembrane region" description="Helical" evidence="1">
    <location>
        <begin position="35"/>
        <end position="57"/>
    </location>
</feature>
<dbReference type="InterPro" id="IPR007349">
    <property type="entry name" value="DUF418"/>
</dbReference>
<name>A0A9X1F2W9_9SPHN</name>
<dbReference type="Proteomes" id="UP001138681">
    <property type="component" value="Unassembled WGS sequence"/>
</dbReference>
<dbReference type="RefSeq" id="WP_218404406.1">
    <property type="nucleotide sequence ID" value="NZ_JAGSPC010000001.1"/>
</dbReference>
<feature type="transmembrane region" description="Helical" evidence="1">
    <location>
        <begin position="77"/>
        <end position="104"/>
    </location>
</feature>
<accession>A0A9X1F2W9</accession>
<dbReference type="EMBL" id="JAGSPC010000001">
    <property type="protein sequence ID" value="MBV7259169.1"/>
    <property type="molecule type" value="Genomic_DNA"/>
</dbReference>
<gene>
    <name evidence="3" type="ORF">KCG46_06230</name>
</gene>
<feature type="transmembrane region" description="Helical" evidence="1">
    <location>
        <begin position="381"/>
        <end position="397"/>
    </location>
</feature>
<feature type="transmembrane region" description="Helical" evidence="1">
    <location>
        <begin position="277"/>
        <end position="298"/>
    </location>
</feature>
<organism evidence="3 4">
    <name type="scientific">Erythrobacter crassostreae</name>
    <dbReference type="NCBI Taxonomy" id="2828328"/>
    <lineage>
        <taxon>Bacteria</taxon>
        <taxon>Pseudomonadati</taxon>
        <taxon>Pseudomonadota</taxon>
        <taxon>Alphaproteobacteria</taxon>
        <taxon>Sphingomonadales</taxon>
        <taxon>Erythrobacteraceae</taxon>
        <taxon>Erythrobacter/Porphyrobacter group</taxon>
        <taxon>Erythrobacter</taxon>
    </lineage>
</organism>
<feature type="transmembrane region" description="Helical" evidence="1">
    <location>
        <begin position="246"/>
        <end position="265"/>
    </location>
</feature>
<feature type="transmembrane region" description="Helical" evidence="1">
    <location>
        <begin position="116"/>
        <end position="134"/>
    </location>
</feature>